<accession>A0A1Y6CVC9</accession>
<dbReference type="AlphaFoldDB" id="A0A1Y6CVC9"/>
<sequence length="67" mass="7693">MPDKRFINLKLTVSVPVADALERSAARRGVKLATRASEILEEKLLGEDCTARKLMERLERSHRKCER</sequence>
<name>A0A1Y6CVC9_9GAMM</name>
<organism evidence="1 2">
    <name type="scientific">Methylomagnum ishizawai</name>
    <dbReference type="NCBI Taxonomy" id="1760988"/>
    <lineage>
        <taxon>Bacteria</taxon>
        <taxon>Pseudomonadati</taxon>
        <taxon>Pseudomonadota</taxon>
        <taxon>Gammaproteobacteria</taxon>
        <taxon>Methylococcales</taxon>
        <taxon>Methylococcaceae</taxon>
        <taxon>Methylomagnum</taxon>
    </lineage>
</organism>
<dbReference type="EMBL" id="FXAM01000001">
    <property type="protein sequence ID" value="SMF94588.1"/>
    <property type="molecule type" value="Genomic_DNA"/>
</dbReference>
<protein>
    <submittedName>
        <fullName evidence="1">Uncharacterized protein</fullName>
    </submittedName>
</protein>
<proteinExistence type="predicted"/>
<evidence type="ECO:0000313" key="1">
    <source>
        <dbReference type="EMBL" id="SMF94588.1"/>
    </source>
</evidence>
<keyword evidence="2" id="KW-1185">Reference proteome</keyword>
<dbReference type="STRING" id="1760988.SAMN02949497_1909"/>
<gene>
    <name evidence="1" type="ORF">SAMN02949497_1909</name>
</gene>
<evidence type="ECO:0000313" key="2">
    <source>
        <dbReference type="Proteomes" id="UP000192923"/>
    </source>
</evidence>
<dbReference type="RefSeq" id="WP_085212085.1">
    <property type="nucleotide sequence ID" value="NZ_FXAM01000001.1"/>
</dbReference>
<reference evidence="1 2" key="1">
    <citation type="submission" date="2016-12" db="EMBL/GenBank/DDBJ databases">
        <authorList>
            <person name="Song W.-J."/>
            <person name="Kurnit D.M."/>
        </authorList>
    </citation>
    <scope>NUCLEOTIDE SEQUENCE [LARGE SCALE GENOMIC DNA]</scope>
    <source>
        <strain evidence="1 2">175</strain>
    </source>
</reference>
<dbReference type="Proteomes" id="UP000192923">
    <property type="component" value="Unassembled WGS sequence"/>
</dbReference>